<feature type="region of interest" description="Disordered" evidence="1">
    <location>
        <begin position="19"/>
        <end position="135"/>
    </location>
</feature>
<dbReference type="KEGG" id="nmes:H9L09_10565"/>
<evidence type="ECO:0000256" key="1">
    <source>
        <dbReference type="SAM" id="MobiDB-lite"/>
    </source>
</evidence>
<dbReference type="RefSeq" id="WP_187580533.1">
    <property type="nucleotide sequence ID" value="NZ_CP060713.1"/>
</dbReference>
<proteinExistence type="predicted"/>
<organism evidence="3 4">
    <name type="scientific">Nocardioides mesophilus</name>
    <dbReference type="NCBI Taxonomy" id="433659"/>
    <lineage>
        <taxon>Bacteria</taxon>
        <taxon>Bacillati</taxon>
        <taxon>Actinomycetota</taxon>
        <taxon>Actinomycetes</taxon>
        <taxon>Propionibacteriales</taxon>
        <taxon>Nocardioidaceae</taxon>
        <taxon>Nocardioides</taxon>
    </lineage>
</organism>
<keyword evidence="4" id="KW-1185">Reference proteome</keyword>
<sequence>MARSDTLRSDIARLQDKKARHAKTIADQEKVAAAAREAARKKREQAAKTKSPSSARTYLAAAEREEKKAAAAEDKIAKARKDQAAVDKAIATKTTSLKTAEASEARTAEAARKRADARRRSDELSHARSIAQASTPTAEIRYVHVRPPEPEKLRVLYLTANPQAIEETVTDPDGTVHEYGTWLRVDQEVRQVKQSIRGSRYRDLVMIEHAPAARVADLIDGLNDHRPHIVHFSGHANSFELLMENEAGDEDGDDVEFALLARILAATDEAPRLVVLNACESLDGADDLLRTAPVVIGMSDSIGDTAAIVFAATFYSAIASAQSVQSAVEQGRVKMAAASLGDSELPVIRCRDDVDPTKVVLVTPPF</sequence>
<evidence type="ECO:0000313" key="3">
    <source>
        <dbReference type="EMBL" id="QNN54693.1"/>
    </source>
</evidence>
<feature type="compositionally biased region" description="Basic and acidic residues" evidence="1">
    <location>
        <begin position="101"/>
        <end position="126"/>
    </location>
</feature>
<evidence type="ECO:0000313" key="4">
    <source>
        <dbReference type="Proteomes" id="UP000515947"/>
    </source>
</evidence>
<protein>
    <submittedName>
        <fullName evidence="3">CHAT domain-containing protein</fullName>
    </submittedName>
</protein>
<name>A0A7G9RGG8_9ACTN</name>
<dbReference type="Proteomes" id="UP000515947">
    <property type="component" value="Chromosome"/>
</dbReference>
<reference evidence="3 4" key="1">
    <citation type="submission" date="2020-08" db="EMBL/GenBank/DDBJ databases">
        <title>Genome sequence of Nocardioides mesophilus KACC 16243T.</title>
        <authorList>
            <person name="Hyun D.-W."/>
            <person name="Bae J.-W."/>
        </authorList>
    </citation>
    <scope>NUCLEOTIDE SEQUENCE [LARGE SCALE GENOMIC DNA]</scope>
    <source>
        <strain evidence="3 4">KACC 16243</strain>
    </source>
</reference>
<dbReference type="EMBL" id="CP060713">
    <property type="protein sequence ID" value="QNN54693.1"/>
    <property type="molecule type" value="Genomic_DNA"/>
</dbReference>
<evidence type="ECO:0000259" key="2">
    <source>
        <dbReference type="Pfam" id="PF12770"/>
    </source>
</evidence>
<gene>
    <name evidence="3" type="ORF">H9L09_10565</name>
</gene>
<feature type="domain" description="CHAT" evidence="2">
    <location>
        <begin position="159"/>
        <end position="338"/>
    </location>
</feature>
<dbReference type="InterPro" id="IPR024983">
    <property type="entry name" value="CHAT_dom"/>
</dbReference>
<feature type="compositionally biased region" description="Basic and acidic residues" evidence="1">
    <location>
        <begin position="62"/>
        <end position="85"/>
    </location>
</feature>
<dbReference type="Pfam" id="PF12770">
    <property type="entry name" value="CHAT"/>
    <property type="match status" value="1"/>
</dbReference>
<accession>A0A7G9RGG8</accession>
<dbReference type="AlphaFoldDB" id="A0A7G9RGG8"/>